<organism evidence="1 2">
    <name type="scientific">Amphibalanus amphitrite</name>
    <name type="common">Striped barnacle</name>
    <name type="synonym">Balanus amphitrite</name>
    <dbReference type="NCBI Taxonomy" id="1232801"/>
    <lineage>
        <taxon>Eukaryota</taxon>
        <taxon>Metazoa</taxon>
        <taxon>Ecdysozoa</taxon>
        <taxon>Arthropoda</taxon>
        <taxon>Crustacea</taxon>
        <taxon>Multicrustacea</taxon>
        <taxon>Cirripedia</taxon>
        <taxon>Thoracica</taxon>
        <taxon>Thoracicalcarea</taxon>
        <taxon>Balanomorpha</taxon>
        <taxon>Balanoidea</taxon>
        <taxon>Balanidae</taxon>
        <taxon>Amphibalaninae</taxon>
        <taxon>Amphibalanus</taxon>
    </lineage>
</organism>
<comment type="caution">
    <text evidence="1">The sequence shown here is derived from an EMBL/GenBank/DDBJ whole genome shotgun (WGS) entry which is preliminary data.</text>
</comment>
<accession>A0A6A4VAD1</accession>
<evidence type="ECO:0000313" key="2">
    <source>
        <dbReference type="Proteomes" id="UP000440578"/>
    </source>
</evidence>
<dbReference type="EMBL" id="VIIS01002179">
    <property type="protein sequence ID" value="KAF0287578.1"/>
    <property type="molecule type" value="Genomic_DNA"/>
</dbReference>
<keyword evidence="2" id="KW-1185">Reference proteome</keyword>
<dbReference type="GO" id="GO:0016324">
    <property type="term" value="C:apical plasma membrane"/>
    <property type="evidence" value="ECO:0007669"/>
    <property type="project" value="TreeGrafter"/>
</dbReference>
<dbReference type="GO" id="GO:0005254">
    <property type="term" value="F:chloride channel activity"/>
    <property type="evidence" value="ECO:0007669"/>
    <property type="project" value="TreeGrafter"/>
</dbReference>
<dbReference type="Gene3D" id="1.20.1050.10">
    <property type="match status" value="1"/>
</dbReference>
<evidence type="ECO:0000313" key="1">
    <source>
        <dbReference type="EMBL" id="KAF0287578.1"/>
    </source>
</evidence>
<dbReference type="Gene3D" id="3.40.30.10">
    <property type="entry name" value="Glutaredoxin"/>
    <property type="match status" value="1"/>
</dbReference>
<reference evidence="1 2" key="1">
    <citation type="submission" date="2019-07" db="EMBL/GenBank/DDBJ databases">
        <title>Draft genome assembly of a fouling barnacle, Amphibalanus amphitrite (Darwin, 1854): The first reference genome for Thecostraca.</title>
        <authorList>
            <person name="Kim W."/>
        </authorList>
    </citation>
    <scope>NUCLEOTIDE SEQUENCE [LARGE SCALE GENOMIC DNA]</scope>
    <source>
        <strain evidence="1">SNU_AA5</strain>
        <tissue evidence="1">Soma without cirri and trophi</tissue>
    </source>
</reference>
<sequence>MGSATLPSMTVYVKAGADGRRPGACPFSQAVYMSALAAEAAGLVTCGEPVPVLVSRPPTEFAQHGLKHVPAVVCGGVALDNADDIAAYMREAFPGAGLAYNCPEAELATAGVFSRFCFYMKAVSRDPSHLEAELRKLDAFLAAAPGPFLCGARLSQLDCEVMPKLQHLRVACAALKGYTIGVELAHFWRYMHQAYSEEAFVRACPCDQEIVLHWADRPETDKLSFERHKALSREKPKYSLDVPVRAAVVTLVDD</sequence>
<proteinExistence type="predicted"/>
<dbReference type="AlphaFoldDB" id="A0A6A4VAD1"/>
<protein>
    <submittedName>
        <fullName evidence="1">Chloride intracellular channel exl-1</fullName>
    </submittedName>
</protein>
<dbReference type="Proteomes" id="UP000440578">
    <property type="component" value="Unassembled WGS sequence"/>
</dbReference>
<name>A0A6A4VAD1_AMPAM</name>
<dbReference type="SUPFAM" id="SSF47616">
    <property type="entry name" value="GST C-terminal domain-like"/>
    <property type="match status" value="1"/>
</dbReference>
<dbReference type="PANTHER" id="PTHR43920">
    <property type="entry name" value="CHLORIDE INTRACELLULAR CHANNEL, ISOFORM A"/>
    <property type="match status" value="1"/>
</dbReference>
<gene>
    <name evidence="1" type="primary">exl-1</name>
    <name evidence="1" type="ORF">FJT64_013968</name>
</gene>
<dbReference type="PANTHER" id="PTHR43920:SF5">
    <property type="entry name" value="CHLORIDE INTRACELLULAR CHANNEL CLIC"/>
    <property type="match status" value="1"/>
</dbReference>
<dbReference type="GO" id="GO:0005737">
    <property type="term" value="C:cytoplasm"/>
    <property type="evidence" value="ECO:0007669"/>
    <property type="project" value="TreeGrafter"/>
</dbReference>
<dbReference type="InterPro" id="IPR036282">
    <property type="entry name" value="Glutathione-S-Trfase_C_sf"/>
</dbReference>
<dbReference type="OrthoDB" id="1935530at2759"/>